<accession>A0A3N1G9H1</accession>
<dbReference type="AlphaFoldDB" id="A0A3N1G9H1"/>
<evidence type="ECO:0000259" key="6">
    <source>
        <dbReference type="SMART" id="SM01009"/>
    </source>
</evidence>
<dbReference type="InParanoid" id="A0A3N1G9H1"/>
<keyword evidence="3" id="KW-0227">DNA damage</keyword>
<evidence type="ECO:0000313" key="8">
    <source>
        <dbReference type="Proteomes" id="UP000276232"/>
    </source>
</evidence>
<dbReference type="SMART" id="SM01009">
    <property type="entry name" value="AlkA_N"/>
    <property type="match status" value="1"/>
</dbReference>
<comment type="caution">
    <text evidence="7">The sequence shown here is derived from an EMBL/GenBank/DDBJ whole genome shotgun (WGS) entry which is preliminary data.</text>
</comment>
<evidence type="ECO:0000313" key="7">
    <source>
        <dbReference type="EMBL" id="ROP26889.1"/>
    </source>
</evidence>
<evidence type="ECO:0000256" key="3">
    <source>
        <dbReference type="ARBA" id="ARBA00022763"/>
    </source>
</evidence>
<dbReference type="GO" id="GO:0032131">
    <property type="term" value="F:alkylated DNA binding"/>
    <property type="evidence" value="ECO:0007669"/>
    <property type="project" value="TreeGrafter"/>
</dbReference>
<dbReference type="GO" id="GO:0006307">
    <property type="term" value="P:DNA alkylation repair"/>
    <property type="evidence" value="ECO:0007669"/>
    <property type="project" value="TreeGrafter"/>
</dbReference>
<evidence type="ECO:0000256" key="1">
    <source>
        <dbReference type="ARBA" id="ARBA00000086"/>
    </source>
</evidence>
<evidence type="ECO:0000256" key="2">
    <source>
        <dbReference type="ARBA" id="ARBA00012000"/>
    </source>
</evidence>
<dbReference type="CDD" id="cd00056">
    <property type="entry name" value="ENDO3c"/>
    <property type="match status" value="1"/>
</dbReference>
<dbReference type="GO" id="GO:0032993">
    <property type="term" value="C:protein-DNA complex"/>
    <property type="evidence" value="ECO:0007669"/>
    <property type="project" value="TreeGrafter"/>
</dbReference>
<dbReference type="SUPFAM" id="SSF55945">
    <property type="entry name" value="TATA-box binding protein-like"/>
    <property type="match status" value="1"/>
</dbReference>
<dbReference type="Gene3D" id="3.30.310.20">
    <property type="entry name" value="DNA-3-methyladenine glycosylase AlkA, N-terminal domain"/>
    <property type="match status" value="1"/>
</dbReference>
<protein>
    <recommendedName>
        <fullName evidence="2">DNA-3-methyladenine glycosylase II</fullName>
        <ecNumber evidence="2">3.2.2.21</ecNumber>
    </recommendedName>
</protein>
<reference evidence="7 8" key="1">
    <citation type="journal article" date="2015" name="Stand. Genomic Sci.">
        <title>Genomic Encyclopedia of Bacterial and Archaeal Type Strains, Phase III: the genomes of soil and plant-associated and newly described type strains.</title>
        <authorList>
            <person name="Whitman W.B."/>
            <person name="Woyke T."/>
            <person name="Klenk H.P."/>
            <person name="Zhou Y."/>
            <person name="Lilburn T.G."/>
            <person name="Beck B.J."/>
            <person name="De Vos P."/>
            <person name="Vandamme P."/>
            <person name="Eisen J.A."/>
            <person name="Garrity G."/>
            <person name="Hugenholtz P."/>
            <person name="Kyrpides N.C."/>
        </authorList>
    </citation>
    <scope>NUCLEOTIDE SEQUENCE [LARGE SCALE GENOMIC DNA]</scope>
    <source>
        <strain evidence="7 8">CECT 7306</strain>
    </source>
</reference>
<dbReference type="Pfam" id="PF06029">
    <property type="entry name" value="AlkA_N"/>
    <property type="match status" value="1"/>
</dbReference>
<dbReference type="PANTHER" id="PTHR43003:SF13">
    <property type="entry name" value="DNA-3-METHYLADENINE GLYCOSYLASE 2"/>
    <property type="match status" value="1"/>
</dbReference>
<keyword evidence="4" id="KW-0234">DNA repair</keyword>
<comment type="catalytic activity">
    <reaction evidence="1">
        <text>Hydrolysis of alkylated DNA, releasing 3-methyladenine, 3-methylguanine, 7-methylguanine and 7-methyladenine.</text>
        <dbReference type="EC" id="3.2.2.21"/>
    </reaction>
</comment>
<name>A0A3N1G9H1_9ACTN</name>
<evidence type="ECO:0000256" key="4">
    <source>
        <dbReference type="ARBA" id="ARBA00023204"/>
    </source>
</evidence>
<dbReference type="SMART" id="SM00478">
    <property type="entry name" value="ENDO3c"/>
    <property type="match status" value="1"/>
</dbReference>
<dbReference type="GO" id="GO:0005737">
    <property type="term" value="C:cytoplasm"/>
    <property type="evidence" value="ECO:0007669"/>
    <property type="project" value="TreeGrafter"/>
</dbReference>
<feature type="domain" description="HhH-GPD" evidence="5">
    <location>
        <begin position="146"/>
        <end position="306"/>
    </location>
</feature>
<dbReference type="EC" id="3.2.2.21" evidence="2"/>
<dbReference type="GO" id="GO:0008725">
    <property type="term" value="F:DNA-3-methyladenine glycosylase activity"/>
    <property type="evidence" value="ECO:0007669"/>
    <property type="project" value="TreeGrafter"/>
</dbReference>
<evidence type="ECO:0000259" key="5">
    <source>
        <dbReference type="SMART" id="SM00478"/>
    </source>
</evidence>
<organism evidence="7 8">
    <name type="scientific">Pseudokineococcus lusitanus</name>
    <dbReference type="NCBI Taxonomy" id="763993"/>
    <lineage>
        <taxon>Bacteria</taxon>
        <taxon>Bacillati</taxon>
        <taxon>Actinomycetota</taxon>
        <taxon>Actinomycetes</taxon>
        <taxon>Kineosporiales</taxon>
        <taxon>Kineosporiaceae</taxon>
        <taxon>Pseudokineococcus</taxon>
    </lineage>
</organism>
<dbReference type="EMBL" id="RJKN01000009">
    <property type="protein sequence ID" value="ROP26889.1"/>
    <property type="molecule type" value="Genomic_DNA"/>
</dbReference>
<gene>
    <name evidence="7" type="ORF">EDC03_3126</name>
</gene>
<sequence length="315" mass="31913">MDDAVLPPPLATTTLPARTPLHVGQLFGHLAATAVPGVERWVPAPGGGALVRTLALPGGPAVVAAHAPAGDDAPGGVRLDLLGGDPADLDAAARVVRWWLDLDADPGAVDAVLAADGALAPLVAAVPGRRVPRACGAAESAVRTVLGQQVSTAAARTHTARLVARHGEPLPVPVAGATHLFPTPERLAALTAEELALPHARRRTLLGVVAALREGLLDVPVGRLDPGARAEHLAALLALPGVGPWTASTVALRALGDDDAFLPSDLGAVAGARALGLADDARALERRSAVWSPVRGYALQHLWGAVPHAINALPA</sequence>
<dbReference type="InterPro" id="IPR003265">
    <property type="entry name" value="HhH-GPD_domain"/>
</dbReference>
<dbReference type="InterPro" id="IPR023170">
    <property type="entry name" value="HhH_base_excis_C"/>
</dbReference>
<proteinExistence type="predicted"/>
<dbReference type="PANTHER" id="PTHR43003">
    <property type="entry name" value="DNA-3-METHYLADENINE GLYCOSYLASE"/>
    <property type="match status" value="1"/>
</dbReference>
<dbReference type="GO" id="GO:0043916">
    <property type="term" value="F:DNA-7-methylguanine glycosylase activity"/>
    <property type="evidence" value="ECO:0007669"/>
    <property type="project" value="TreeGrafter"/>
</dbReference>
<dbReference type="InterPro" id="IPR051912">
    <property type="entry name" value="Alkylbase_DNA_Glycosylase/TA"/>
</dbReference>
<dbReference type="InterPro" id="IPR011257">
    <property type="entry name" value="DNA_glycosylase"/>
</dbReference>
<dbReference type="InterPro" id="IPR037046">
    <property type="entry name" value="AlkA_N_sf"/>
</dbReference>
<keyword evidence="8" id="KW-1185">Reference proteome</keyword>
<dbReference type="Proteomes" id="UP000276232">
    <property type="component" value="Unassembled WGS sequence"/>
</dbReference>
<dbReference type="Gene3D" id="1.10.1670.10">
    <property type="entry name" value="Helix-hairpin-Helix base-excision DNA repair enzymes (C-terminal)"/>
    <property type="match status" value="1"/>
</dbReference>
<dbReference type="InterPro" id="IPR010316">
    <property type="entry name" value="AlkA_N"/>
</dbReference>
<feature type="domain" description="DNA-3-methyladenine glycosylase AlkA N-terminal" evidence="6">
    <location>
        <begin position="12"/>
        <end position="136"/>
    </location>
</feature>
<dbReference type="SUPFAM" id="SSF48150">
    <property type="entry name" value="DNA-glycosylase"/>
    <property type="match status" value="1"/>
</dbReference>
<dbReference type="RefSeq" id="WP_199720319.1">
    <property type="nucleotide sequence ID" value="NZ_RJKN01000009.1"/>
</dbReference>
<dbReference type="GO" id="GO:0006285">
    <property type="term" value="P:base-excision repair, AP site formation"/>
    <property type="evidence" value="ECO:0007669"/>
    <property type="project" value="TreeGrafter"/>
</dbReference>
<dbReference type="Gene3D" id="1.10.340.30">
    <property type="entry name" value="Hypothetical protein, domain 2"/>
    <property type="match status" value="1"/>
</dbReference>